<feature type="compositionally biased region" description="Polar residues" evidence="1">
    <location>
        <begin position="95"/>
        <end position="109"/>
    </location>
</feature>
<dbReference type="NCBIfam" id="TIGR01451">
    <property type="entry name" value="B_ant_repeat"/>
    <property type="match status" value="9"/>
</dbReference>
<dbReference type="Gene3D" id="2.60.40.10">
    <property type="entry name" value="Immunoglobulins"/>
    <property type="match status" value="5"/>
</dbReference>
<name>A0A3N0IJ39_9ACTN</name>
<evidence type="ECO:0000259" key="3">
    <source>
        <dbReference type="SMART" id="SM00635"/>
    </source>
</evidence>
<dbReference type="InterPro" id="IPR047589">
    <property type="entry name" value="DUF11_rpt"/>
</dbReference>
<keyword evidence="5" id="KW-1185">Reference proteome</keyword>
<dbReference type="Gene3D" id="3.10.430.110">
    <property type="match status" value="1"/>
</dbReference>
<feature type="region of interest" description="Disordered" evidence="1">
    <location>
        <begin position="4064"/>
        <end position="4099"/>
    </location>
</feature>
<proteinExistence type="predicted"/>
<dbReference type="Proteomes" id="UP000271472">
    <property type="component" value="Unassembled WGS sequence"/>
</dbReference>
<feature type="transmembrane region" description="Helical" evidence="2">
    <location>
        <begin position="5007"/>
        <end position="5027"/>
    </location>
</feature>
<dbReference type="EMBL" id="QIBZ01000002">
    <property type="protein sequence ID" value="RNM37035.1"/>
    <property type="molecule type" value="Genomic_DNA"/>
</dbReference>
<dbReference type="InterPro" id="IPR013783">
    <property type="entry name" value="Ig-like_fold"/>
</dbReference>
<gene>
    <name evidence="4" type="ORF">DMP05_01375</name>
</gene>
<dbReference type="InterPro" id="IPR055354">
    <property type="entry name" value="DUF7507"/>
</dbReference>
<dbReference type="InterPro" id="IPR051172">
    <property type="entry name" value="Chlamydia_OmcB"/>
</dbReference>
<feature type="region of interest" description="Disordered" evidence="1">
    <location>
        <begin position="3589"/>
        <end position="3614"/>
    </location>
</feature>
<dbReference type="PANTHER" id="PTHR34819:SF4">
    <property type="entry name" value="LARGE CYSTEINE-RICH PERIPLASMIC PROTEIN OMCB"/>
    <property type="match status" value="1"/>
</dbReference>
<dbReference type="Gene3D" id="2.60.40.1080">
    <property type="match status" value="1"/>
</dbReference>
<feature type="region of interest" description="Disordered" evidence="1">
    <location>
        <begin position="5043"/>
        <end position="5068"/>
    </location>
</feature>
<evidence type="ECO:0000256" key="1">
    <source>
        <dbReference type="SAM" id="MobiDB-lite"/>
    </source>
</evidence>
<feature type="region of interest" description="Disordered" evidence="1">
    <location>
        <begin position="3707"/>
        <end position="3730"/>
    </location>
</feature>
<feature type="compositionally biased region" description="Polar residues" evidence="1">
    <location>
        <begin position="4418"/>
        <end position="4430"/>
    </location>
</feature>
<organism evidence="4 5">
    <name type="scientific">Slackia isoflavoniconvertens</name>
    <dbReference type="NCBI Taxonomy" id="572010"/>
    <lineage>
        <taxon>Bacteria</taxon>
        <taxon>Bacillati</taxon>
        <taxon>Actinomycetota</taxon>
        <taxon>Coriobacteriia</taxon>
        <taxon>Eggerthellales</taxon>
        <taxon>Eggerthellaceae</taxon>
        <taxon>Slackia</taxon>
    </lineage>
</organism>
<feature type="region of interest" description="Disordered" evidence="1">
    <location>
        <begin position="4188"/>
        <end position="4231"/>
    </location>
</feature>
<keyword evidence="2" id="KW-1133">Transmembrane helix</keyword>
<feature type="domain" description="BIG2" evidence="3">
    <location>
        <begin position="491"/>
        <end position="561"/>
    </location>
</feature>
<evidence type="ECO:0000313" key="4">
    <source>
        <dbReference type="EMBL" id="RNM37035.1"/>
    </source>
</evidence>
<keyword evidence="2" id="KW-0812">Transmembrane</keyword>
<dbReference type="GO" id="GO:0005975">
    <property type="term" value="P:carbohydrate metabolic process"/>
    <property type="evidence" value="ECO:0007669"/>
    <property type="project" value="UniProtKB-ARBA"/>
</dbReference>
<dbReference type="Pfam" id="PF02368">
    <property type="entry name" value="Big_2"/>
    <property type="match status" value="1"/>
</dbReference>
<evidence type="ECO:0000313" key="5">
    <source>
        <dbReference type="Proteomes" id="UP000271472"/>
    </source>
</evidence>
<dbReference type="SMART" id="SM00635">
    <property type="entry name" value="BID_2"/>
    <property type="match status" value="1"/>
</dbReference>
<dbReference type="InterPro" id="IPR003343">
    <property type="entry name" value="Big_2"/>
</dbReference>
<reference evidence="5" key="1">
    <citation type="submission" date="2018-05" db="EMBL/GenBank/DDBJ databases">
        <title>Genome Sequencing of selected type strains of the family Eggerthellaceae.</title>
        <authorList>
            <person name="Danylec N."/>
            <person name="Stoll D.A."/>
            <person name="Doetsch A."/>
            <person name="Huch M."/>
        </authorList>
    </citation>
    <scope>NUCLEOTIDE SEQUENCE [LARGE SCALE GENOMIC DNA]</scope>
    <source>
        <strain evidence="5">DSM 22006</strain>
    </source>
</reference>
<dbReference type="SUPFAM" id="SSF49373">
    <property type="entry name" value="Invasin/intimin cell-adhesion fragments"/>
    <property type="match status" value="1"/>
</dbReference>
<sequence length="5068" mass="533000">MCPWPKIKPHIRFWARGHVLPKTARQPTEGKRSMGWIEMNEKTKKAQKTKAASLADRYSFGHKALSVVLSVVLLGFGWPAVNPAEVFANDDSAAQSEVAQTQESATGATDVSAAQPAVPASSEQAVEASSANQAADANTAASTSAAAASEQPATQPSQPSANKAASADAAAQVKSEYDIALELNNASIKKADGTDAVISLPATKVTVPSGNDFKFTVVPDNGYKLNRVLVNVGGQQSPLAADDAGVYTIEASAFEAGVTITLETEKDAVTASVENAVSIDEPVTQESNAAKAVSDGPISGPNVVAQGDSITLTYNGDMKIDNWYGDTGLFPGWEVSADKKTLKLTATSNWAFIGSSKPTTISLGYIDGQGVWHNQGDDCFKFNVTVKKRSFTVVQPAAKSVGDDCFWIPQIKDNETGKIIDLMRDAPSGSFYPFEYYRDGVKLNASQYWHNPDDFKQPGNYTVKIKPDKGWIYDLGDQSEIVIPIPTQKPDDETFEITGPDTVEQFKNIILKTNADTDVTWTSSDPSIATIDASGKVTGVAEGKVTITATAIAADGKVLTATHDVTVTKSTAQTNSAKLFFLKGPTSNPDSNSARDWFPTGGSSNLNVKVNVDGAVFSGKNTWDNVANRVVSWPDGSTGTTWTLPRANSYWSQVFNNYKNEIQNKLHVSITEDDVEAIVLHPYKISKNSGVYHLDCKVEIKVKQVVTATFWIQSPGATGFDEQYSVSTLEVKDGVAQVVAPEAPEAEKTVDGTKYKFMGWYSDEACTQAVTFPITTSENVFYYGKYVPCDQSIQVNYYLEGTTKPVAPSKTLTGYMKGQRVTQEPIAIPGYTPVSGEAKMGVVGTDASIDFFYRANIVKYRVEYYWNGSDKPFETDKASDKCGDTISGIAPKSFSGYTAVNPNPKSLTLSGDEDKNVVKFYYYKNVTLTANSDTKTYNGSEQSVDGYTTNLREGTIASFDGVTLNGGKGTNAGDYAYTFADGTVGKVSTDNNYIVTELNPGNLHISPVKNEVTITIAGHKGGEKYNGDEQTVEGYDVSDLPSGVSKDDIASNGSAEVKAADAGTYPMNLNEKQFSLTGDAAKNYTNVKFVVTDGELKIDKRAVTLTSEDGHKNYDGKTLQRRTNLKVGGDGFVGNDGVLAKDKLTWYDENNILPGTYENEFEPAYTEGTNLDNYEVTLKFGELVVNARSDKDKYQITVTAKSDTKPYNGNVYTVSGVADTTFTNDKGATFIVEGLSASVSATDAGEYDNKVVGTAVVKDAQGNDVTSQFNVTTVDGKLVINKRNVVLVSESHGFTYDGLDHDWQKVNVDPNSDGFVNGESVAYKDFASIKDVGTKDNSFDFDWSNAKEQNYNITKRYGSLAVSAGDINKYVTLNTTDVEETYNGEHHIAGEATAIDQNGNSLVVEYQKSDGNWTTDRNEVYAVNVGEYGIVNVRVSSPANYGEGSYVTGTERLVVKPIDIELTAKSDNKPYSGTALTNNGYDITNGAFVGDEGLDSVTVSGSQLEVGSSSNVIDAYRLKGNTKAENYNITPKPGTLEVTASHAVVVVKIEGNKDSQKYSGVEQSVSGYKVTGVTVDGQESTLYPAAETDFTFSGAATAARTDAGTTQMGLSAEQFKNANKNFSNVTFEVEDGSMTVTKRAVTLTSATDKKTYDGDALTNDTVTVSGDGFVDGQGFTANVTGSQTNAGSSDNTFTYELTGGATEGENGNYTIAKSEGKLTVDPITAPVTITIAGKTATGTYNGKELTAEGYTFASDNTYYTQDKVAFSGDSKVARTDAGKTEMGLPGKFANADTTNFTNVTFVVTDGHVDIAKADVTLKSADLTKPYDGTALTNKNGGETETPLATESGFAEGEGATYSFSGSQTVVGSSANAFNYTLNEGTKAENYNITVTPGTLTVTNRDAKYQITVKANSDTATYDGKQHSATGIETNEFTTVERNTYTVSGLTTENPVKTNAGTYPNNITGTAVVTDANGNDVSDQFEVTTKNGSLVIDRAAVTMKSASDEWTYDGNEHAKQDMEFVNGFAEGEGATFAYTGAITNVGEAENTYTYTLNANTSADNYTFAEPEYGTLKVNPVTDKVTVTIKGKQDTKSYNGSTQFVTGYDFSTNNSLYAQTNVKFTGDATAKGIAVGSYNMNLAKEQFSNTNENFSNVEFVVEDGWLKIDGGEIDQNGVSWNTHDNQKVYEGTPLAAYAATATDKHGNALNVEYSIDGKTWTSDPSQITITHFGYQVVQLRATGSNYAEGQYATSFEGIAITKRLVTLTSEGGNKPYDGTPLTNGTVTATAKGKGVGFIDGEGVSFNVTGSQTEKGESDNTFDYTFNEGTSAADYWVTPKYGKLIVTADENEVVVTIAENGGNVEYDGTEKSVSGYKFSASNELYKKSDFIFSGNDTVKGTNVGTYDMELKPSDFTNNNQNFSKVTFVVVDGRLNITPKDIKTGENMTVEAPANVTYNGQPQQEEPVVKDGDKTLAKNVDYTLSYSKDTTNVGTVTVTVTGKGNYSGSADVEYQILKRSVVLESATDSKPYDGTALTRPNVTVTGDGFVEGEVTNVRATGSVTTVAEGEVVNTIVYDEGVNFKAGNYDITKKEGKLSITALSAEDGLVITPNNVEYTYNAESHSAGLASASASVAGVNVSLEYRVKGSPDAEWRSNVSEITAINAGTVTIEVRASADNYSGYKYAEQTLTINKRDVELTSASATKVYDGTALTKDWVDMGPNRADTGFIWTDLADDGQVHATGSQTVVGKSENTISYKLKAGAASNYNIIGEHLGTLEVTEQSIVSDPKNPESYTGVTMSNPSDSVYNGEEHKWTPEVKDAKGNVLVEGADYTVSYDTDNFTDAKTIKVTITGTGNYTGVATKTYKITPAPLKVIADSASKPYDGKPLTAGGVIEGLVDGETATAQTEGSQTEVGSSVNTAKESIEWGAATNKDNYYIQSLTDGKLTVTAKSIMPTDDNGMSVSSPSDVTYNGADQTWTPVVKDGDKELSADDYTVSYSTEDRTNVTGVITVTIMGKGNYTGAIEKNYQVLPKGYSVTTATGSKVYDGKPLKGAELEGNAVDGLVDSSDATFAVTGSQTEVGGDAKNNTYELTFSSEQMAKNYTLASEQLGTLTVTENADEIVVTTTGGEFTYDGQAHGATVSVSELPEGYTLERAESSAMATDVTTDDVIADADTLVIKNAQGEDVTNKLNIKKIPGTIKVTPATLTVTTYGAKAEYNGNALTADGTIEGFVNNETVTFATTGSQTYVGESDNTYSIAWDGTAKESNYTVAPIIGKLKVTDNIDNSKVINKGHESGTYDLGATVNFAITAKNVYDTPQTMTISEIEGVTLDQSVFKNVAPGASIEAHATYTITEADLLAGTFVNTATVTFGNGKSYKNTDEVDVAKLNAHLSVVKATTSTPANGSAYQLGETIEYAVTVTNDGNLTANDVAVSDELAGVQLAEGQNANVGTLAPGASATVNYVYTVTEADVLAGNVRNNATATGTPNGGGTLDVTPGTTTDPTGPAAGHITVVKTTTSTPENGKAYQLGEKIVYSIHVVNDGNLTASNVKVSDANADNFGEKVIESLAPGASEDFEATHTVTEADVLAGTVTNVATAKGTSPDPNAPEVPVTPGTKDEPTDTPNAHITIVKHAEQNGSGEAGAFKLGETIEYAITVTNTGNLTATGVKVSDANADNFGEKTIESLAPGASETFTASHTVTEADVLAGKVNNVATAKGTSPDPTAPEVPVTPGEDTKIVDPVNTTLTVAKQAAAPANGEAYQLGEEVVYTISVTNSGNVAYSNVKVSDAQTGLNEVIGTLAVGETKTYEAKHVITEQDIVAGVYVNTATAKADPIFDGNGASHTPQGEATETIGANTDKPLVPGSANLAVEKVVTNEGTGESGAFKLGDTIEYKITVTNNGTLTAKGFKVIDNNADGFEPVTIDELAPGATTDAISAKHVVTSDDILAGSVFNVATTAGGTTPDPKVDPEPTPGENDQPVDAVNATLNVEKTAAASASGSYKLGEGVVYTIKVTNNGNVPYENVKVADGQTGLNETIDMLAVGETRTFTTTHVVDEADIIAGSYTNVATATADPIHDPKTGADVTPQGSDDETIGANTDRPIEPSNPALRITKTSDVAAGTLLKEGDAVTYTVTVENTGNLTLTNVKAADNLAGATLAPGQSDTRAELAPGEQFSVNYVYEVTQADVVAGSVHNEATASGVSPDPNKPVDPGAPGTKDDPTETAKPSLSIQKSNNGSADVAAGSTVSYTITATNNGNVDLTGVVVTDELTGFTSDAFDLAKGESRTFDTSYTVQESDIVNGSIVNVAKGEGTDPKGGTVTDEGSATTTTEAMNGALIVEKKAEAGVYGTGDTVNYAIAVSNTGNVALSNVKVVDAKTGLDETCDLAVGETKTFTTSYTVTMEDVAAGTLANVATATGSDPKGNPVTGSDTETIGNTPQPNPSEPDGPSLKRAFEAQTPSDVVYNGASQQQKPVVKDGETTLSEGTDYELSYSADTTNAGTVTVTVKGKGNYEGSVDVTYQILKKAVKLVSSDLTKPYDGTPLVNGDVALATNDGFVDGQGVNLTFTGSRTDEGTTLQGNTFTWEAKPGTNLDNYAIEAAFGSLTVTPKSIVPGDANGMKVSAPSDKVYTGAEQKFVPVVTDGEKTLVEGVDYAVSYAGANGEAKADFTNVTGSITVTITGMGNYAGSVAQSYQITPKPYTVVTAAATKVYNGTGIVGADLEGSAVDGLVSDSDAAFVVTGEQPGVGSSTNTYELTFASEQMAKNYTLASEQLGTLTVTENADEIVVTTTGGTFAYDGQAHGATVSVSELPEGYTLEKAESNASATNVADGTVVATADTLVIRNAQGKDVTNELKIRKIDGEIQVTPAPLSVETGSATKTYDGSALTNATLKVDGLVAGDVVTGRTTGSQTEVGSSANTYTLTWGEVDPANYEITEQLGVLTVEAAVAPVAPGPQQPSGPVVVPPTATEPAGPADVVADALEGAYETVTGDKATEEQIYDSENPLGKEQAAHCCVHWYMILVMILTALYGVAVWLRRGNHTRKLKNDMNNILGGGDDGKDPSGSPVATNHPAGMEA</sequence>
<feature type="region of interest" description="Disordered" evidence="1">
    <location>
        <begin position="3950"/>
        <end position="3970"/>
    </location>
</feature>
<dbReference type="InterPro" id="IPR008964">
    <property type="entry name" value="Invasin/intimin_cell_adhesion"/>
</dbReference>
<accession>A0A3N0IJ39</accession>
<evidence type="ECO:0000256" key="2">
    <source>
        <dbReference type="SAM" id="Phobius"/>
    </source>
</evidence>
<feature type="compositionally biased region" description="Low complexity" evidence="1">
    <location>
        <begin position="111"/>
        <end position="167"/>
    </location>
</feature>
<protein>
    <recommendedName>
        <fullName evidence="3">BIG2 domain-containing protein</fullName>
    </recommendedName>
</protein>
<dbReference type="Pfam" id="PF24346">
    <property type="entry name" value="DUF7507"/>
    <property type="match status" value="9"/>
</dbReference>
<dbReference type="PANTHER" id="PTHR34819">
    <property type="entry name" value="LARGE CYSTEINE-RICH PERIPLASMIC PROTEIN OMCB"/>
    <property type="match status" value="1"/>
</dbReference>
<feature type="region of interest" description="Disordered" evidence="1">
    <location>
        <begin position="4407"/>
        <end position="4444"/>
    </location>
</feature>
<comment type="caution">
    <text evidence="4">The sequence shown here is derived from an EMBL/GenBank/DDBJ whole genome shotgun (WGS) entry which is preliminary data.</text>
</comment>
<feature type="region of interest" description="Disordered" evidence="1">
    <location>
        <begin position="95"/>
        <end position="167"/>
    </location>
</feature>
<keyword evidence="2" id="KW-0472">Membrane</keyword>
<feature type="compositionally biased region" description="Polar residues" evidence="1">
    <location>
        <begin position="4217"/>
        <end position="4230"/>
    </location>
</feature>